<dbReference type="Gene3D" id="2.60.260.20">
    <property type="entry name" value="Urease metallochaperone UreE, N-terminal domain"/>
    <property type="match status" value="2"/>
</dbReference>
<protein>
    <submittedName>
        <fullName evidence="3">DnaJ C-terminal domain-containing protein</fullName>
    </submittedName>
</protein>
<dbReference type="InterPro" id="IPR018253">
    <property type="entry name" value="DnaJ_domain_CS"/>
</dbReference>
<feature type="domain" description="J" evidence="2">
    <location>
        <begin position="10"/>
        <end position="75"/>
    </location>
</feature>
<organism evidence="3 4">
    <name type="scientific">Myceligenerans crystallogenes</name>
    <dbReference type="NCBI Taxonomy" id="316335"/>
    <lineage>
        <taxon>Bacteria</taxon>
        <taxon>Bacillati</taxon>
        <taxon>Actinomycetota</taxon>
        <taxon>Actinomycetes</taxon>
        <taxon>Micrococcales</taxon>
        <taxon>Promicromonosporaceae</taxon>
        <taxon>Myceligenerans</taxon>
    </lineage>
</organism>
<evidence type="ECO:0000256" key="1">
    <source>
        <dbReference type="ARBA" id="ARBA00023186"/>
    </source>
</evidence>
<proteinExistence type="predicted"/>
<evidence type="ECO:0000313" key="3">
    <source>
        <dbReference type="EMBL" id="GAA1876370.1"/>
    </source>
</evidence>
<name>A0ABP4ZXN9_9MICO</name>
<accession>A0ABP4ZXN9</accession>
<dbReference type="InterPro" id="IPR036869">
    <property type="entry name" value="J_dom_sf"/>
</dbReference>
<evidence type="ECO:0000313" key="4">
    <source>
        <dbReference type="Proteomes" id="UP001501094"/>
    </source>
</evidence>
<dbReference type="Pfam" id="PF00226">
    <property type="entry name" value="DnaJ"/>
    <property type="match status" value="1"/>
</dbReference>
<dbReference type="SMART" id="SM00271">
    <property type="entry name" value="DnaJ"/>
    <property type="match status" value="1"/>
</dbReference>
<keyword evidence="4" id="KW-1185">Reference proteome</keyword>
<dbReference type="PROSITE" id="PS00636">
    <property type="entry name" value="DNAJ_1"/>
    <property type="match status" value="1"/>
</dbReference>
<dbReference type="CDD" id="cd10747">
    <property type="entry name" value="DnaJ_C"/>
    <property type="match status" value="1"/>
</dbReference>
<dbReference type="PANTHER" id="PTHR43096">
    <property type="entry name" value="DNAJ HOMOLOG 1, MITOCHONDRIAL-RELATED"/>
    <property type="match status" value="1"/>
</dbReference>
<dbReference type="PRINTS" id="PR00625">
    <property type="entry name" value="JDOMAIN"/>
</dbReference>
<dbReference type="SUPFAM" id="SSF49493">
    <property type="entry name" value="HSP40/DnaJ peptide-binding domain"/>
    <property type="match status" value="2"/>
</dbReference>
<dbReference type="InterPro" id="IPR001623">
    <property type="entry name" value="DnaJ_domain"/>
</dbReference>
<dbReference type="CDD" id="cd06257">
    <property type="entry name" value="DnaJ"/>
    <property type="match status" value="1"/>
</dbReference>
<dbReference type="Gene3D" id="1.10.287.110">
    <property type="entry name" value="DnaJ domain"/>
    <property type="match status" value="1"/>
</dbReference>
<evidence type="ECO:0000259" key="2">
    <source>
        <dbReference type="PROSITE" id="PS50076"/>
    </source>
</evidence>
<comment type="caution">
    <text evidence="3">The sequence shown here is derived from an EMBL/GenBank/DDBJ whole genome shotgun (WGS) entry which is preliminary data.</text>
</comment>
<keyword evidence="1" id="KW-0143">Chaperone</keyword>
<gene>
    <name evidence="3" type="ORF">GCM10009751_40220</name>
</gene>
<dbReference type="SUPFAM" id="SSF46565">
    <property type="entry name" value="Chaperone J-domain"/>
    <property type="match status" value="1"/>
</dbReference>
<dbReference type="Proteomes" id="UP001501094">
    <property type="component" value="Unassembled WGS sequence"/>
</dbReference>
<dbReference type="RefSeq" id="WP_344106571.1">
    <property type="nucleotide sequence ID" value="NZ_BAAANL010000013.1"/>
</dbReference>
<reference evidence="4" key="1">
    <citation type="journal article" date="2019" name="Int. J. Syst. Evol. Microbiol.">
        <title>The Global Catalogue of Microorganisms (GCM) 10K type strain sequencing project: providing services to taxonomists for standard genome sequencing and annotation.</title>
        <authorList>
            <consortium name="The Broad Institute Genomics Platform"/>
            <consortium name="The Broad Institute Genome Sequencing Center for Infectious Disease"/>
            <person name="Wu L."/>
            <person name="Ma J."/>
        </authorList>
    </citation>
    <scope>NUCLEOTIDE SEQUENCE [LARGE SCALE GENOMIC DNA]</scope>
    <source>
        <strain evidence="4">JCM 14326</strain>
    </source>
</reference>
<dbReference type="InterPro" id="IPR008971">
    <property type="entry name" value="HSP40/DnaJ_pept-bd"/>
</dbReference>
<dbReference type="PANTHER" id="PTHR43096:SF52">
    <property type="entry name" value="DNAJ HOMOLOG 1, MITOCHONDRIAL-RELATED"/>
    <property type="match status" value="1"/>
</dbReference>
<dbReference type="EMBL" id="BAAANL010000013">
    <property type="protein sequence ID" value="GAA1876370.1"/>
    <property type="molecule type" value="Genomic_DNA"/>
</dbReference>
<dbReference type="InterPro" id="IPR002939">
    <property type="entry name" value="DnaJ_C"/>
</dbReference>
<sequence>MTGQDWMEKDFYAVLGVPKDADDATIKKAYRKLARTHHPDQNQGDEAAEARFKAIGEAYAVLSDAEQRRQYDAIRAMAGGARFSAGPGGGSANGFEDILGAMFGGGGAGAAGGPRVRYSQGRPGGPGAAGFEDILGGMFGGAAGGPAGFRAAERGADVSAATTLPFRTALEGATVELTVDGRKLTARIPAGVNDGQKVRLRGKGRPGPGGGQPGDLLVTVRVAEHPVFRLDGANVRLTLPVTFPEATLGATVEVPTPSGETVKLKLPAGTASGKVLRAKGRGVQTPRSTGDLLVTVQVVVPQNLGKKARAALDEFVAASDGTDPRADLTERAKE</sequence>
<dbReference type="PROSITE" id="PS50076">
    <property type="entry name" value="DNAJ_2"/>
    <property type="match status" value="1"/>
</dbReference>
<dbReference type="Pfam" id="PF01556">
    <property type="entry name" value="DnaJ_C"/>
    <property type="match status" value="1"/>
</dbReference>